<proteinExistence type="predicted"/>
<dbReference type="Proteomes" id="UP000027154">
    <property type="component" value="Unassembled WGS sequence"/>
</dbReference>
<accession>A0ABD3Y6V7</accession>
<keyword evidence="1" id="KW-0472">Membrane</keyword>
<evidence type="ECO:0000313" key="3">
    <source>
        <dbReference type="Proteomes" id="UP000027154"/>
    </source>
</evidence>
<gene>
    <name evidence="2" type="ORF">DC53_14550</name>
</gene>
<evidence type="ECO:0000256" key="1">
    <source>
        <dbReference type="SAM" id="Phobius"/>
    </source>
</evidence>
<feature type="transmembrane region" description="Helical" evidence="1">
    <location>
        <begin position="29"/>
        <end position="48"/>
    </location>
</feature>
<evidence type="ECO:0000313" key="2">
    <source>
        <dbReference type="EMBL" id="KDC49905.1"/>
    </source>
</evidence>
<reference evidence="2 3" key="1">
    <citation type="submission" date="2014-04" db="EMBL/GenBank/DDBJ databases">
        <title>Pseudoalteromonas galatheae sp. nov., isolated from a deep-sea polychaete near Canal Concepcion, Chile.</title>
        <authorList>
            <person name="Machado H.R."/>
            <person name="Gram L."/>
            <person name="Vynne N.G."/>
        </authorList>
    </citation>
    <scope>NUCLEOTIDE SEQUENCE [LARGE SCALE GENOMIC DNA]</scope>
    <source>
        <strain evidence="2 3">KMM216</strain>
    </source>
</reference>
<dbReference type="AlphaFoldDB" id="A0ABD3Y6V7"/>
<organism evidence="2 3">
    <name type="scientific">Pseudoalteromonas fuliginea</name>
    <dbReference type="NCBI Taxonomy" id="1872678"/>
    <lineage>
        <taxon>Bacteria</taxon>
        <taxon>Pseudomonadati</taxon>
        <taxon>Pseudomonadota</taxon>
        <taxon>Gammaproteobacteria</taxon>
        <taxon>Alteromonadales</taxon>
        <taxon>Pseudoalteromonadaceae</taxon>
        <taxon>Pseudoalteromonas</taxon>
    </lineage>
</organism>
<protein>
    <submittedName>
        <fullName evidence="2">Uncharacterized protein</fullName>
    </submittedName>
</protein>
<keyword evidence="1" id="KW-0812">Transmembrane</keyword>
<name>A0ABD3Y6V7_9GAMM</name>
<sequence>MHYNINSFLKALRIKYLNLIDFKKSNIRFLVAVSINSIALIFSVIWLISSNIGGNKDFEFEPLVTTFTLLAALFSLVFLNNKLTYPHLKLSIGVGIQSKTGKIALNIGVANHSFMKVYLSSIFLTVRDNGIEKNIFFLNDSFTGQYIKNEIDSGERLNFHLGKTAILLDDYQTSDYLKFTVKTQLGFEFYIKQDLIRQSIQSLNF</sequence>
<dbReference type="RefSeq" id="WP_033030852.1">
    <property type="nucleotide sequence ID" value="NZ_JJNZ01000052.1"/>
</dbReference>
<keyword evidence="1" id="KW-1133">Transmembrane helix</keyword>
<feature type="transmembrane region" description="Helical" evidence="1">
    <location>
        <begin position="60"/>
        <end position="79"/>
    </location>
</feature>
<dbReference type="EMBL" id="JJNZ01000052">
    <property type="protein sequence ID" value="KDC49905.1"/>
    <property type="molecule type" value="Genomic_DNA"/>
</dbReference>
<comment type="caution">
    <text evidence="2">The sequence shown here is derived from an EMBL/GenBank/DDBJ whole genome shotgun (WGS) entry which is preliminary data.</text>
</comment>